<dbReference type="Proteomes" id="UP000512043">
    <property type="component" value="Chromosome"/>
</dbReference>
<proteinExistence type="predicted"/>
<organism evidence="1 2">
    <name type="scientific">Citrobacter freundii</name>
    <dbReference type="NCBI Taxonomy" id="546"/>
    <lineage>
        <taxon>Bacteria</taxon>
        <taxon>Pseudomonadati</taxon>
        <taxon>Pseudomonadota</taxon>
        <taxon>Gammaproteobacteria</taxon>
        <taxon>Enterobacterales</taxon>
        <taxon>Enterobacteriaceae</taxon>
        <taxon>Citrobacter</taxon>
        <taxon>Citrobacter freundii complex</taxon>
    </lineage>
</organism>
<evidence type="ECO:0000313" key="2">
    <source>
        <dbReference type="Proteomes" id="UP000512043"/>
    </source>
</evidence>
<sequence>MDNCLQPVLTAAWQKRIDVLFWSNKKKLSLNFDIYQLTKRAGAVEILLAFSSFFCLPRALTRQATAAYPHQNGA</sequence>
<dbReference type="AlphaFoldDB" id="A0ABD7B230"/>
<reference evidence="2" key="1">
    <citation type="submission" date="2020-06" db="EMBL/GenBank/DDBJ databases">
        <title>REHAB project genomes.</title>
        <authorList>
            <person name="Shaw L.P."/>
        </authorList>
    </citation>
    <scope>NUCLEOTIDE SEQUENCE [LARGE SCALE GENOMIC DNA]</scope>
    <source>
        <strain evidence="2">RHBSTW-00334</strain>
    </source>
</reference>
<gene>
    <name evidence="1" type="ORF">HV164_15595</name>
</gene>
<evidence type="ECO:0000313" key="1">
    <source>
        <dbReference type="EMBL" id="QLY37856.1"/>
    </source>
</evidence>
<dbReference type="RefSeq" id="WP_146717135.1">
    <property type="nucleotide sequence ID" value="NZ_CP056229.1"/>
</dbReference>
<name>A0ABD7B230_CITFR</name>
<dbReference type="EMBL" id="CP056597">
    <property type="protein sequence ID" value="QLY37856.1"/>
    <property type="molecule type" value="Genomic_DNA"/>
</dbReference>
<protein>
    <submittedName>
        <fullName evidence="1">Uncharacterized protein</fullName>
    </submittedName>
</protein>
<accession>A0ABD7B230</accession>